<dbReference type="AlphaFoldDB" id="A0AAD2JMI1"/>
<evidence type="ECO:0000256" key="1">
    <source>
        <dbReference type="SAM" id="SignalP"/>
    </source>
</evidence>
<name>A0AAD2JMI1_9STRA</name>
<feature type="domain" description="PPM-type phosphatase" evidence="2">
    <location>
        <begin position="54"/>
        <end position="348"/>
    </location>
</feature>
<dbReference type="SMART" id="SM00332">
    <property type="entry name" value="PP2Cc"/>
    <property type="match status" value="1"/>
</dbReference>
<dbReference type="GO" id="GO:0004722">
    <property type="term" value="F:protein serine/threonine phosphatase activity"/>
    <property type="evidence" value="ECO:0007669"/>
    <property type="project" value="InterPro"/>
</dbReference>
<accession>A0AAD2JMI1</accession>
<proteinExistence type="predicted"/>
<reference evidence="3" key="1">
    <citation type="submission" date="2023-08" db="EMBL/GenBank/DDBJ databases">
        <authorList>
            <person name="Audoor S."/>
            <person name="Bilcke G."/>
        </authorList>
    </citation>
    <scope>NUCLEOTIDE SEQUENCE</scope>
</reference>
<feature type="signal peptide" evidence="1">
    <location>
        <begin position="1"/>
        <end position="23"/>
    </location>
</feature>
<feature type="chain" id="PRO_5042093926" description="PPM-type phosphatase domain-containing protein" evidence="1">
    <location>
        <begin position="24"/>
        <end position="352"/>
    </location>
</feature>
<dbReference type="EMBL" id="CAKOGP040002202">
    <property type="protein sequence ID" value="CAJ1964855.1"/>
    <property type="molecule type" value="Genomic_DNA"/>
</dbReference>
<dbReference type="CDD" id="cd00143">
    <property type="entry name" value="PP2Cc"/>
    <property type="match status" value="1"/>
</dbReference>
<dbReference type="InterPro" id="IPR001932">
    <property type="entry name" value="PPM-type_phosphatase-like_dom"/>
</dbReference>
<dbReference type="Pfam" id="PF00481">
    <property type="entry name" value="PP2C"/>
    <property type="match status" value="1"/>
</dbReference>
<dbReference type="SUPFAM" id="SSF81606">
    <property type="entry name" value="PP2C-like"/>
    <property type="match status" value="1"/>
</dbReference>
<evidence type="ECO:0000313" key="3">
    <source>
        <dbReference type="EMBL" id="CAJ1964855.1"/>
    </source>
</evidence>
<protein>
    <recommendedName>
        <fullName evidence="2">PPM-type phosphatase domain-containing protein</fullName>
    </recommendedName>
</protein>
<evidence type="ECO:0000313" key="4">
    <source>
        <dbReference type="Proteomes" id="UP001295423"/>
    </source>
</evidence>
<dbReference type="Proteomes" id="UP001295423">
    <property type="component" value="Unassembled WGS sequence"/>
</dbReference>
<sequence length="352" mass="38593">MRLNTSRLFRLTIVTLVVSKTTGFNVQPVASSRRQQRFPLPFEILSATTSPEFDIGLENIPGVDWKRPAKVNQDAWIQDETDDFVIVGVLDGHGKLGHEVSSYFASTLPSEIKQRLQEAYPNRIPVFELEERLKSVPELPQESDLSDDVLSLALTDSFHAVHWKAMLDPDQKPGRSGATCITCLINKKTKECHVAYVGDSKAILIGSGKEGSIQIVAERTTVNVPEERKRIESGEGSIRGSNVFYGPVGIAMTRALGDTVMLRAGVIPTPIVETFKLQDCDTLVLATDGIWDVLQDQEVSDTINDSFSGGAQGMAATLATIARKKWAGDLPIMDEVKADDITVLVLTCTDHQ</sequence>
<evidence type="ECO:0000259" key="2">
    <source>
        <dbReference type="PROSITE" id="PS51746"/>
    </source>
</evidence>
<comment type="caution">
    <text evidence="3">The sequence shown here is derived from an EMBL/GenBank/DDBJ whole genome shotgun (WGS) entry which is preliminary data.</text>
</comment>
<dbReference type="InterPro" id="IPR015655">
    <property type="entry name" value="PP2C"/>
</dbReference>
<dbReference type="PROSITE" id="PS51746">
    <property type="entry name" value="PPM_2"/>
    <property type="match status" value="1"/>
</dbReference>
<dbReference type="InterPro" id="IPR036457">
    <property type="entry name" value="PPM-type-like_dom_sf"/>
</dbReference>
<keyword evidence="1" id="KW-0732">Signal</keyword>
<gene>
    <name evidence="3" type="ORF">CYCCA115_LOCUS20827</name>
</gene>
<dbReference type="PANTHER" id="PTHR47992">
    <property type="entry name" value="PROTEIN PHOSPHATASE"/>
    <property type="match status" value="1"/>
</dbReference>
<organism evidence="3 4">
    <name type="scientific">Cylindrotheca closterium</name>
    <dbReference type="NCBI Taxonomy" id="2856"/>
    <lineage>
        <taxon>Eukaryota</taxon>
        <taxon>Sar</taxon>
        <taxon>Stramenopiles</taxon>
        <taxon>Ochrophyta</taxon>
        <taxon>Bacillariophyta</taxon>
        <taxon>Bacillariophyceae</taxon>
        <taxon>Bacillariophycidae</taxon>
        <taxon>Bacillariales</taxon>
        <taxon>Bacillariaceae</taxon>
        <taxon>Cylindrotheca</taxon>
    </lineage>
</organism>
<keyword evidence="4" id="KW-1185">Reference proteome</keyword>
<dbReference type="Gene3D" id="3.60.40.10">
    <property type="entry name" value="PPM-type phosphatase domain"/>
    <property type="match status" value="1"/>
</dbReference>